<dbReference type="PATRIC" id="fig|401562.3.peg.3837"/>
<keyword evidence="4 9" id="KW-0812">Transmembrane</keyword>
<evidence type="ECO:0000256" key="2">
    <source>
        <dbReference type="ARBA" id="ARBA00022448"/>
    </source>
</evidence>
<dbReference type="PANTHER" id="PTHR43386">
    <property type="entry name" value="OLIGOPEPTIDE TRANSPORT SYSTEM PERMEASE PROTEIN APPC"/>
    <property type="match status" value="1"/>
</dbReference>
<keyword evidence="3" id="KW-1003">Cell membrane</keyword>
<evidence type="ECO:0000259" key="10">
    <source>
        <dbReference type="PROSITE" id="PS50928"/>
    </source>
</evidence>
<evidence type="ECO:0000256" key="6">
    <source>
        <dbReference type="ARBA" id="ARBA00022927"/>
    </source>
</evidence>
<evidence type="ECO:0000313" key="11">
    <source>
        <dbReference type="EMBL" id="KTQ85929.1"/>
    </source>
</evidence>
<name>A0A175R4D6_9HYPH</name>
<reference evidence="11 12" key="1">
    <citation type="journal article" date="2016" name="Front. Microbiol.">
        <title>Genomic Resource of Rice Seed Associated Bacteria.</title>
        <authorList>
            <person name="Midha S."/>
            <person name="Bansal K."/>
            <person name="Sharma S."/>
            <person name="Kumar N."/>
            <person name="Patil P.P."/>
            <person name="Chaudhry V."/>
            <person name="Patil P.B."/>
        </authorList>
    </citation>
    <scope>NUCLEOTIDE SEQUENCE [LARGE SCALE GENOMIC DNA]</scope>
    <source>
        <strain evidence="11 12">NS226</strain>
    </source>
</reference>
<comment type="caution">
    <text evidence="11">The sequence shown here is derived from an EMBL/GenBank/DDBJ whole genome shotgun (WGS) entry which is preliminary data.</text>
</comment>
<keyword evidence="8 9" id="KW-0472">Membrane</keyword>
<sequence length="588" mass="60227">MPAKSSARGGSAAARLAPLLPALSRLVTLLAVLVLAGLLPWLSGRDPALSILRARSGEQEATTEALNAIRAQLGLGDGPWTSLFVWADGLLKGDAGVSWVSGAPVLPGMVQATGVSLTLMAAALLVVLPVIGLICAPVLRAGLRGEARRGSGAVPAALTALPEFVLATVLLVVFSVWLRAFPPYGWTSWTHAVLPALALGLPAGGLLGRLFADGLATTFSERWVTTWSVAGFSNARIAGAVIARTLPGLLPQVGMVLIALTGGAVAVEKVFSIPGLGRATLGAASAQDLPTLRMGLLILLVLAIAIGSLSTLAGTWLLRPAIRSGSLPVAQEPETPRGGFVVPALALSLLVVLVLAGLGRDPFTSAYLRLEAPSLALPLGADGTGRDLLARVSHGAATTIGLAFVTTLLAFLIALVAGSFPRLMAGPIEITKATPPVISGLFVAAILGASSSGAMLAVLAVAWAPLAAHVAALSRQSRAQPHVRMAPLLGVGPLRLTLRYVLPAVVGPALRHAMLRLPGIALALAALGFLGLGARPPAPEWGLVLAEGMPYLERAPFAVLVPASALVLLAVFAVSAANLSWRRRVRRR</sequence>
<evidence type="ECO:0000256" key="4">
    <source>
        <dbReference type="ARBA" id="ARBA00022692"/>
    </source>
</evidence>
<organism evidence="11 12">
    <name type="scientific">Aureimonas ureilytica</name>
    <dbReference type="NCBI Taxonomy" id="401562"/>
    <lineage>
        <taxon>Bacteria</taxon>
        <taxon>Pseudomonadati</taxon>
        <taxon>Pseudomonadota</taxon>
        <taxon>Alphaproteobacteria</taxon>
        <taxon>Hyphomicrobiales</taxon>
        <taxon>Aurantimonadaceae</taxon>
        <taxon>Aureimonas</taxon>
    </lineage>
</organism>
<feature type="transmembrane region" description="Helical" evidence="9">
    <location>
        <begin position="160"/>
        <end position="180"/>
    </location>
</feature>
<comment type="subcellular location">
    <subcellularLocation>
        <location evidence="1 9">Cell membrane</location>
        <topology evidence="1 9">Multi-pass membrane protein</topology>
    </subcellularLocation>
</comment>
<dbReference type="InterPro" id="IPR000515">
    <property type="entry name" value="MetI-like"/>
</dbReference>
<evidence type="ECO:0000256" key="9">
    <source>
        <dbReference type="RuleBase" id="RU363032"/>
    </source>
</evidence>
<gene>
    <name evidence="11" type="ORF">NS226_18665</name>
</gene>
<feature type="transmembrane region" description="Helical" evidence="9">
    <location>
        <begin position="20"/>
        <end position="42"/>
    </location>
</feature>
<protein>
    <submittedName>
        <fullName evidence="11">ABC transporter permease</fullName>
    </submittedName>
</protein>
<keyword evidence="7 9" id="KW-1133">Transmembrane helix</keyword>
<dbReference type="OrthoDB" id="8480309at2"/>
<dbReference type="GO" id="GO:0015833">
    <property type="term" value="P:peptide transport"/>
    <property type="evidence" value="ECO:0007669"/>
    <property type="project" value="UniProtKB-KW"/>
</dbReference>
<feature type="transmembrane region" description="Helical" evidence="9">
    <location>
        <begin position="396"/>
        <end position="417"/>
    </location>
</feature>
<dbReference type="Pfam" id="PF00528">
    <property type="entry name" value="BPD_transp_1"/>
    <property type="match status" value="2"/>
</dbReference>
<feature type="transmembrane region" description="Helical" evidence="9">
    <location>
        <begin position="437"/>
        <end position="468"/>
    </location>
</feature>
<feature type="transmembrane region" description="Helical" evidence="9">
    <location>
        <begin position="555"/>
        <end position="579"/>
    </location>
</feature>
<proteinExistence type="inferred from homology"/>
<dbReference type="AlphaFoldDB" id="A0A175R4D6"/>
<evidence type="ECO:0000256" key="1">
    <source>
        <dbReference type="ARBA" id="ARBA00004651"/>
    </source>
</evidence>
<feature type="transmembrane region" description="Helical" evidence="9">
    <location>
        <begin position="192"/>
        <end position="212"/>
    </location>
</feature>
<feature type="transmembrane region" description="Helical" evidence="9">
    <location>
        <begin position="517"/>
        <end position="535"/>
    </location>
</feature>
<keyword evidence="2 9" id="KW-0813">Transport</keyword>
<accession>A0A175R4D6</accession>
<dbReference type="CDD" id="cd06261">
    <property type="entry name" value="TM_PBP2"/>
    <property type="match status" value="1"/>
</dbReference>
<feature type="transmembrane region" description="Helical" evidence="9">
    <location>
        <begin position="117"/>
        <end position="139"/>
    </location>
</feature>
<dbReference type="InterPro" id="IPR035906">
    <property type="entry name" value="MetI-like_sf"/>
</dbReference>
<evidence type="ECO:0000313" key="12">
    <source>
        <dbReference type="Proteomes" id="UP000078272"/>
    </source>
</evidence>
<dbReference type="PANTHER" id="PTHR43386:SF1">
    <property type="entry name" value="D,D-DIPEPTIDE TRANSPORT SYSTEM PERMEASE PROTEIN DDPC-RELATED"/>
    <property type="match status" value="1"/>
</dbReference>
<feature type="transmembrane region" description="Helical" evidence="9">
    <location>
        <begin position="249"/>
        <end position="271"/>
    </location>
</feature>
<dbReference type="SUPFAM" id="SSF161098">
    <property type="entry name" value="MetI-like"/>
    <property type="match status" value="1"/>
</dbReference>
<evidence type="ECO:0000256" key="8">
    <source>
        <dbReference type="ARBA" id="ARBA00023136"/>
    </source>
</evidence>
<dbReference type="GO" id="GO:0055085">
    <property type="term" value="P:transmembrane transport"/>
    <property type="evidence" value="ECO:0007669"/>
    <property type="project" value="InterPro"/>
</dbReference>
<dbReference type="GO" id="GO:0005886">
    <property type="term" value="C:plasma membrane"/>
    <property type="evidence" value="ECO:0007669"/>
    <property type="project" value="UniProtKB-SubCell"/>
</dbReference>
<comment type="similarity">
    <text evidence="9">Belongs to the binding-protein-dependent transport system permease family.</text>
</comment>
<evidence type="ECO:0000256" key="3">
    <source>
        <dbReference type="ARBA" id="ARBA00022475"/>
    </source>
</evidence>
<dbReference type="EMBL" id="LDPZ01000052">
    <property type="protein sequence ID" value="KTQ85929.1"/>
    <property type="molecule type" value="Genomic_DNA"/>
</dbReference>
<feature type="transmembrane region" description="Helical" evidence="9">
    <location>
        <begin position="338"/>
        <end position="359"/>
    </location>
</feature>
<dbReference type="GO" id="GO:0015031">
    <property type="term" value="P:protein transport"/>
    <property type="evidence" value="ECO:0007669"/>
    <property type="project" value="UniProtKB-KW"/>
</dbReference>
<feature type="transmembrane region" description="Helical" evidence="9">
    <location>
        <begin position="292"/>
        <end position="318"/>
    </location>
</feature>
<dbReference type="Proteomes" id="UP000078272">
    <property type="component" value="Unassembled WGS sequence"/>
</dbReference>
<keyword evidence="5" id="KW-0571">Peptide transport</keyword>
<keyword evidence="6" id="KW-0653">Protein transport</keyword>
<evidence type="ECO:0000256" key="5">
    <source>
        <dbReference type="ARBA" id="ARBA00022856"/>
    </source>
</evidence>
<evidence type="ECO:0000256" key="7">
    <source>
        <dbReference type="ARBA" id="ARBA00022989"/>
    </source>
</evidence>
<dbReference type="STRING" id="401562.NS365_14810"/>
<dbReference type="PROSITE" id="PS50928">
    <property type="entry name" value="ABC_TM1"/>
    <property type="match status" value="1"/>
</dbReference>
<feature type="domain" description="ABC transmembrane type-1" evidence="10">
    <location>
        <begin position="392"/>
        <end position="578"/>
    </location>
</feature>
<dbReference type="InterPro" id="IPR050366">
    <property type="entry name" value="BP-dependent_transpt_permease"/>
</dbReference>